<name>A0A6J6CZ24_9ZZZZ</name>
<dbReference type="Pfam" id="PF07685">
    <property type="entry name" value="GATase_3"/>
    <property type="match status" value="1"/>
</dbReference>
<evidence type="ECO:0000313" key="4">
    <source>
        <dbReference type="EMBL" id="CAB4560135.1"/>
    </source>
</evidence>
<feature type="domain" description="CobB/CobQ-like glutamine amidotransferase" evidence="2">
    <location>
        <begin position="15"/>
        <end position="214"/>
    </location>
</feature>
<evidence type="ECO:0000313" key="7">
    <source>
        <dbReference type="EMBL" id="CAB4667840.1"/>
    </source>
</evidence>
<dbReference type="GO" id="GO:0004359">
    <property type="term" value="F:glutaminase activity"/>
    <property type="evidence" value="ECO:0007669"/>
    <property type="project" value="InterPro"/>
</dbReference>
<protein>
    <submittedName>
        <fullName evidence="3">Unannotated protein</fullName>
    </submittedName>
</protein>
<dbReference type="InterPro" id="IPR033949">
    <property type="entry name" value="CobQ_GATase1"/>
</dbReference>
<dbReference type="SUPFAM" id="SSF52317">
    <property type="entry name" value="Class I glutamine amidotransferase-like"/>
    <property type="match status" value="1"/>
</dbReference>
<proteinExistence type="inferred from homology"/>
<dbReference type="PROSITE" id="PS51274">
    <property type="entry name" value="GATASE_COBBQ"/>
    <property type="match status" value="1"/>
</dbReference>
<dbReference type="InterPro" id="IPR029062">
    <property type="entry name" value="Class_I_gatase-like"/>
</dbReference>
<dbReference type="GO" id="GO:0071555">
    <property type="term" value="P:cell wall organization"/>
    <property type="evidence" value="ECO:0007669"/>
    <property type="project" value="InterPro"/>
</dbReference>
<sequence>MTSTPGLNRTDSAVRIVSLYPDLLGTYGDGGNALVLSRRLEWRGIAVEHITVDAGAPVPDSADLYLVGGGEDGPQVQATRELELSQGLHRAVDKGAVVLAICAGMQILGHRFPDATGTSRSGLGLLDCETVRVNRPRAVGELLTTNARLTTPHGLIELGPLTGFENHAGRTIPGSNAVSFASVEVGEGNGDGSEGVVTGTVVGTYLHGPALARNPRLADALLEWIVGPTEMTPLDDSDVNALRTERIHAAREHELAPRRSWRDILRRS</sequence>
<dbReference type="InterPro" id="IPR043702">
    <property type="entry name" value="Lipid_II_synth_GatD"/>
</dbReference>
<evidence type="ECO:0000256" key="1">
    <source>
        <dbReference type="ARBA" id="ARBA00022962"/>
    </source>
</evidence>
<evidence type="ECO:0000313" key="5">
    <source>
        <dbReference type="EMBL" id="CAB4576565.1"/>
    </source>
</evidence>
<keyword evidence="1" id="KW-0315">Glutamine amidotransferase</keyword>
<accession>A0A6J6CZ24</accession>
<dbReference type="AlphaFoldDB" id="A0A6J6CZ24"/>
<dbReference type="EMBL" id="CAEZSU010000176">
    <property type="protein sequence ID" value="CAB4560135.1"/>
    <property type="molecule type" value="Genomic_DNA"/>
</dbReference>
<reference evidence="3" key="1">
    <citation type="submission" date="2020-05" db="EMBL/GenBank/DDBJ databases">
        <authorList>
            <person name="Chiriac C."/>
            <person name="Salcher M."/>
            <person name="Ghai R."/>
            <person name="Kavagutti S V."/>
        </authorList>
    </citation>
    <scope>NUCLEOTIDE SEQUENCE</scope>
</reference>
<dbReference type="Gene3D" id="3.40.50.880">
    <property type="match status" value="1"/>
</dbReference>
<dbReference type="HAMAP" id="MF_02213">
    <property type="entry name" value="Lipid_II_synth_GatD"/>
    <property type="match status" value="1"/>
</dbReference>
<dbReference type="PANTHER" id="PTHR21343:SF9">
    <property type="entry name" value="LIPID II ISOGLUTAMINYL SYNTHASE (GLUTAMINE-HYDROLYZING) SUBUNIT GATD"/>
    <property type="match status" value="1"/>
</dbReference>
<dbReference type="EMBL" id="CAEZTR010000041">
    <property type="protein sequence ID" value="CAB4576565.1"/>
    <property type="molecule type" value="Genomic_DNA"/>
</dbReference>
<dbReference type="PANTHER" id="PTHR21343">
    <property type="entry name" value="DETHIOBIOTIN SYNTHETASE"/>
    <property type="match status" value="1"/>
</dbReference>
<dbReference type="InterPro" id="IPR011698">
    <property type="entry name" value="GATase_3"/>
</dbReference>
<dbReference type="EMBL" id="CAEZTG010000013">
    <property type="protein sequence ID" value="CAB4556951.1"/>
    <property type="molecule type" value="Genomic_DNA"/>
</dbReference>
<evidence type="ECO:0000313" key="6">
    <source>
        <dbReference type="EMBL" id="CAB4640886.1"/>
    </source>
</evidence>
<dbReference type="EMBL" id="CAEZXE010000007">
    <property type="protein sequence ID" value="CAB4667840.1"/>
    <property type="molecule type" value="Genomic_DNA"/>
</dbReference>
<organism evidence="3">
    <name type="scientific">freshwater metagenome</name>
    <dbReference type="NCBI Taxonomy" id="449393"/>
    <lineage>
        <taxon>unclassified sequences</taxon>
        <taxon>metagenomes</taxon>
        <taxon>ecological metagenomes</taxon>
    </lineage>
</organism>
<evidence type="ECO:0000259" key="2">
    <source>
        <dbReference type="Pfam" id="PF07685"/>
    </source>
</evidence>
<gene>
    <name evidence="4" type="ORF">UFOPK1495_01447</name>
    <name evidence="3" type="ORF">UFOPK1603_00262</name>
    <name evidence="5" type="ORF">UFOPK1711_00851</name>
    <name evidence="6" type="ORF">UFOPK2143_00641</name>
    <name evidence="7" type="ORF">UFOPK2350_00159</name>
</gene>
<evidence type="ECO:0000313" key="3">
    <source>
        <dbReference type="EMBL" id="CAB4556951.1"/>
    </source>
</evidence>
<dbReference type="CDD" id="cd01750">
    <property type="entry name" value="GATase1_CobQ"/>
    <property type="match status" value="1"/>
</dbReference>
<dbReference type="GO" id="GO:0009236">
    <property type="term" value="P:cobalamin biosynthetic process"/>
    <property type="evidence" value="ECO:0007669"/>
    <property type="project" value="InterPro"/>
</dbReference>
<dbReference type="EMBL" id="CAEZVV010000025">
    <property type="protein sequence ID" value="CAB4640886.1"/>
    <property type="molecule type" value="Genomic_DNA"/>
</dbReference>